<reference evidence="1" key="1">
    <citation type="journal article" date="2021" name="Open Biol.">
        <title>Shared evolutionary footprints suggest mitochondrial oxidative damage underlies multiple complex I losses in fungi.</title>
        <authorList>
            <person name="Schikora-Tamarit M.A."/>
            <person name="Marcet-Houben M."/>
            <person name="Nosek J."/>
            <person name="Gabaldon T."/>
        </authorList>
    </citation>
    <scope>NUCLEOTIDE SEQUENCE</scope>
    <source>
        <strain evidence="1">CBS2887</strain>
    </source>
</reference>
<comment type="caution">
    <text evidence="1">The sequence shown here is derived from an EMBL/GenBank/DDBJ whole genome shotgun (WGS) entry which is preliminary data.</text>
</comment>
<proteinExistence type="predicted"/>
<dbReference type="EMBL" id="JAEUBG010005161">
    <property type="protein sequence ID" value="KAH3677576.1"/>
    <property type="molecule type" value="Genomic_DNA"/>
</dbReference>
<sequence length="125" mass="14117">MRVVELQFTVVDNVTFVLLHHFMLWDTIVVNVTFNTCELILFTCNGFQQRGTTSTWTTQDQTHFTWLDNTSDVLDDLSLLLGSPFFVRFVEHHWSKQHVLRGVNKGTGGIHTCGGDVLEGDTSGS</sequence>
<organism evidence="1 2">
    <name type="scientific">Wickerhamomyces pijperi</name>
    <name type="common">Yeast</name>
    <name type="synonym">Pichia pijperi</name>
    <dbReference type="NCBI Taxonomy" id="599730"/>
    <lineage>
        <taxon>Eukaryota</taxon>
        <taxon>Fungi</taxon>
        <taxon>Dikarya</taxon>
        <taxon>Ascomycota</taxon>
        <taxon>Saccharomycotina</taxon>
        <taxon>Saccharomycetes</taxon>
        <taxon>Phaffomycetales</taxon>
        <taxon>Wickerhamomycetaceae</taxon>
        <taxon>Wickerhamomyces</taxon>
    </lineage>
</organism>
<accession>A0A9P8PSQ7</accession>
<dbReference type="AlphaFoldDB" id="A0A9P8PSQ7"/>
<gene>
    <name evidence="1" type="ORF">WICPIJ_008956</name>
</gene>
<reference evidence="1" key="2">
    <citation type="submission" date="2021-01" db="EMBL/GenBank/DDBJ databases">
        <authorList>
            <person name="Schikora-Tamarit M.A."/>
        </authorList>
    </citation>
    <scope>NUCLEOTIDE SEQUENCE</scope>
    <source>
        <strain evidence="1">CBS2887</strain>
    </source>
</reference>
<keyword evidence="2" id="KW-1185">Reference proteome</keyword>
<protein>
    <submittedName>
        <fullName evidence="1">Uncharacterized protein</fullName>
    </submittedName>
</protein>
<evidence type="ECO:0000313" key="2">
    <source>
        <dbReference type="Proteomes" id="UP000774326"/>
    </source>
</evidence>
<name>A0A9P8PSQ7_WICPI</name>
<dbReference type="Proteomes" id="UP000774326">
    <property type="component" value="Unassembled WGS sequence"/>
</dbReference>
<evidence type="ECO:0000313" key="1">
    <source>
        <dbReference type="EMBL" id="KAH3677576.1"/>
    </source>
</evidence>